<reference evidence="1 2" key="1">
    <citation type="journal article" date="2023" name="Arcadia Sci">
        <title>De novo assembly of a long-read Amblyomma americanum tick genome.</title>
        <authorList>
            <person name="Chou S."/>
            <person name="Poskanzer K.E."/>
            <person name="Rollins M."/>
            <person name="Thuy-Boun P.S."/>
        </authorList>
    </citation>
    <scope>NUCLEOTIDE SEQUENCE [LARGE SCALE GENOMIC DNA]</scope>
    <source>
        <strain evidence="1">F_SG_1</strain>
        <tissue evidence="1">Salivary glands</tissue>
    </source>
</reference>
<evidence type="ECO:0000313" key="2">
    <source>
        <dbReference type="Proteomes" id="UP001321473"/>
    </source>
</evidence>
<accession>A0AAQ4FIY5</accession>
<comment type="caution">
    <text evidence="1">The sequence shown here is derived from an EMBL/GenBank/DDBJ whole genome shotgun (WGS) entry which is preliminary data.</text>
</comment>
<proteinExistence type="predicted"/>
<organism evidence="1 2">
    <name type="scientific">Amblyomma americanum</name>
    <name type="common">Lone star tick</name>
    <dbReference type="NCBI Taxonomy" id="6943"/>
    <lineage>
        <taxon>Eukaryota</taxon>
        <taxon>Metazoa</taxon>
        <taxon>Ecdysozoa</taxon>
        <taxon>Arthropoda</taxon>
        <taxon>Chelicerata</taxon>
        <taxon>Arachnida</taxon>
        <taxon>Acari</taxon>
        <taxon>Parasitiformes</taxon>
        <taxon>Ixodida</taxon>
        <taxon>Ixodoidea</taxon>
        <taxon>Ixodidae</taxon>
        <taxon>Amblyomminae</taxon>
        <taxon>Amblyomma</taxon>
    </lineage>
</organism>
<gene>
    <name evidence="1" type="ORF">V5799_023560</name>
</gene>
<dbReference type="Proteomes" id="UP001321473">
    <property type="component" value="Unassembled WGS sequence"/>
</dbReference>
<sequence>MTFKEYRKALMSFNLAAMKPQCRIVFQKCAPKLFSMISVLDNLNKRWKEYEAIPCIKKVLDQGFPDYNQDCVVNGLYGEDIYGEKEKLKPAMECLLEYAKP</sequence>
<keyword evidence="2" id="KW-1185">Reference proteome</keyword>
<dbReference type="EMBL" id="JARKHS020002537">
    <property type="protein sequence ID" value="KAK8786675.1"/>
    <property type="molecule type" value="Genomic_DNA"/>
</dbReference>
<protein>
    <submittedName>
        <fullName evidence="1">Uncharacterized protein</fullName>
    </submittedName>
</protein>
<name>A0AAQ4FIY5_AMBAM</name>
<dbReference type="AlphaFoldDB" id="A0AAQ4FIY5"/>
<evidence type="ECO:0000313" key="1">
    <source>
        <dbReference type="EMBL" id="KAK8786675.1"/>
    </source>
</evidence>